<dbReference type="GO" id="GO:0005886">
    <property type="term" value="C:plasma membrane"/>
    <property type="evidence" value="ECO:0007669"/>
    <property type="project" value="TreeGrafter"/>
</dbReference>
<dbReference type="InterPro" id="IPR047622">
    <property type="entry name" value="GPR1_FUN34_YAAH"/>
</dbReference>
<name>A0A110B3K7_9SPHI</name>
<keyword evidence="8" id="KW-1185">Reference proteome</keyword>
<comment type="similarity">
    <text evidence="2">Belongs to the acetate uptake transporter (AceTr) (TC 2.A.96) family.</text>
</comment>
<keyword evidence="4 6" id="KW-1133">Transmembrane helix</keyword>
<dbReference type="GO" id="GO:0015360">
    <property type="term" value="F:acetate:proton symporter activity"/>
    <property type="evidence" value="ECO:0007669"/>
    <property type="project" value="TreeGrafter"/>
</dbReference>
<dbReference type="PROSITE" id="PS01114">
    <property type="entry name" value="GPR1_FUN34_YAAH"/>
    <property type="match status" value="1"/>
</dbReference>
<dbReference type="NCBIfam" id="NF038013">
    <property type="entry name" value="AceTr_1"/>
    <property type="match status" value="1"/>
</dbReference>
<sequence length="90" mass="9223">MIPTTPVPAKDGIANPAPLGLCAFGMTTVLLNLHNAGFFELNTMILAMGIFYGGLAQVIAGVIESKKTTHLGSPLLPPTVFSGSLLPASS</sequence>
<dbReference type="EMBL" id="AP017313">
    <property type="protein sequence ID" value="BAU54747.1"/>
    <property type="molecule type" value="Genomic_DNA"/>
</dbReference>
<dbReference type="Proteomes" id="UP000218263">
    <property type="component" value="Chromosome"/>
</dbReference>
<dbReference type="Pfam" id="PF01184">
    <property type="entry name" value="Gpr1_Fun34_YaaH"/>
    <property type="match status" value="1"/>
</dbReference>
<organism evidence="7 8">
    <name type="scientific">Mucilaginibacter gotjawali</name>
    <dbReference type="NCBI Taxonomy" id="1550579"/>
    <lineage>
        <taxon>Bacteria</taxon>
        <taxon>Pseudomonadati</taxon>
        <taxon>Bacteroidota</taxon>
        <taxon>Sphingobacteriia</taxon>
        <taxon>Sphingobacteriales</taxon>
        <taxon>Sphingobacteriaceae</taxon>
        <taxon>Mucilaginibacter</taxon>
    </lineage>
</organism>
<evidence type="ECO:0000256" key="1">
    <source>
        <dbReference type="ARBA" id="ARBA00004141"/>
    </source>
</evidence>
<gene>
    <name evidence="7" type="primary">yaaH_1</name>
    <name evidence="7" type="ORF">MgSA37_02925</name>
</gene>
<proteinExistence type="inferred from homology"/>
<evidence type="ECO:0000256" key="4">
    <source>
        <dbReference type="ARBA" id="ARBA00022989"/>
    </source>
</evidence>
<dbReference type="GO" id="GO:0071422">
    <property type="term" value="P:succinate transmembrane transport"/>
    <property type="evidence" value="ECO:0007669"/>
    <property type="project" value="TreeGrafter"/>
</dbReference>
<dbReference type="AlphaFoldDB" id="A0A110B3K7"/>
<accession>A0A110B3K7</accession>
<evidence type="ECO:0000256" key="5">
    <source>
        <dbReference type="ARBA" id="ARBA00023136"/>
    </source>
</evidence>
<comment type="subcellular location">
    <subcellularLocation>
        <location evidence="1">Membrane</location>
        <topology evidence="1">Multi-pass membrane protein</topology>
    </subcellularLocation>
</comment>
<feature type="transmembrane region" description="Helical" evidence="6">
    <location>
        <begin position="43"/>
        <end position="63"/>
    </location>
</feature>
<dbReference type="InterPro" id="IPR047623">
    <property type="entry name" value="SatP"/>
</dbReference>
<dbReference type="PANTHER" id="PTHR30178:SF3">
    <property type="entry name" value="SUCCINATE-ACETATE_PROTON SYMPORTER SATP"/>
    <property type="match status" value="1"/>
</dbReference>
<keyword evidence="3 6" id="KW-0812">Transmembrane</keyword>
<evidence type="ECO:0000256" key="2">
    <source>
        <dbReference type="ARBA" id="ARBA00005587"/>
    </source>
</evidence>
<evidence type="ECO:0000256" key="6">
    <source>
        <dbReference type="SAM" id="Phobius"/>
    </source>
</evidence>
<keyword evidence="5 6" id="KW-0472">Membrane</keyword>
<reference evidence="7 8" key="1">
    <citation type="submission" date="2015-12" db="EMBL/GenBank/DDBJ databases">
        <title>Genome sequence of Mucilaginibacter gotjawali.</title>
        <authorList>
            <person name="Lee J.S."/>
            <person name="Lee K.C."/>
            <person name="Kim K.K."/>
            <person name="Lee B.W."/>
        </authorList>
    </citation>
    <scope>NUCLEOTIDE SEQUENCE [LARGE SCALE GENOMIC DNA]</scope>
    <source>
        <strain evidence="7 8">SA3-7</strain>
    </source>
</reference>
<dbReference type="InterPro" id="IPR000791">
    <property type="entry name" value="Gpr1/Fun34/SatP-like"/>
</dbReference>
<evidence type="ECO:0000256" key="3">
    <source>
        <dbReference type="ARBA" id="ARBA00022692"/>
    </source>
</evidence>
<dbReference type="KEGG" id="mgot:MgSA37_02925"/>
<dbReference type="PANTHER" id="PTHR30178">
    <property type="entry name" value="INNER MEMBRANE PROTEIN YAAH"/>
    <property type="match status" value="1"/>
</dbReference>
<evidence type="ECO:0000313" key="8">
    <source>
        <dbReference type="Proteomes" id="UP000218263"/>
    </source>
</evidence>
<protein>
    <submittedName>
        <fullName evidence="7">Inner membrane protein YaaH</fullName>
    </submittedName>
</protein>
<feature type="transmembrane region" description="Helical" evidence="6">
    <location>
        <begin position="12"/>
        <end position="31"/>
    </location>
</feature>
<evidence type="ECO:0000313" key="7">
    <source>
        <dbReference type="EMBL" id="BAU54747.1"/>
    </source>
</evidence>